<sequence length="451" mass="48799">MTVSTGAVKYLKSISSVRETTSQVFQYAQERGEANYFKLNLAKMGSVVDFLSEIIARDYGTDYAAIPPHGRWQHLNCGGVQRVEALIARWSASGVDEVEIARKLIDLFVFSVLVDAGAGNVWKFTAAGAEPIGRSEGLAVASYALFDAGALSSDASDPHKVNGARLSAFTQPEFDQGFQISDTNPMNGSEGRRSLIQRLGRALESNVAIFGPEARPGAIVDYLYGKSVVEAAGRTIDLNDLWDALMDGLTSIWPATRTTVDGESLGDAWRLDTKADAYAALRASDAVPAVAPEVADIVTFHKLTQWLCYSLLVPLESYGHKFLVRNKQLQTGLPEYRNGGLFYDFGVLELNPAARARGLELSASLSSAPQGSKPEIPTFAPDDGVIVEWRCLTIGLLDYLLPLLNKKLNYTLALPQLIEAGSWKAGREIAAKLRPSTGGPPIELHSDGTVF</sequence>
<dbReference type="PANTHER" id="PTHR31687:SF3">
    <property type="entry name" value="PROTEIN URG3"/>
    <property type="match status" value="1"/>
</dbReference>
<dbReference type="AlphaFoldDB" id="A0A1G4K1N5"/>
<keyword evidence="2" id="KW-1185">Reference proteome</keyword>
<dbReference type="InterPro" id="IPR012469">
    <property type="entry name" value="DUF1688"/>
</dbReference>
<proteinExistence type="predicted"/>
<dbReference type="PANTHER" id="PTHR31687">
    <property type="match status" value="1"/>
</dbReference>
<gene>
    <name evidence="1" type="ORF">LAMI_0F10242G</name>
</gene>
<name>A0A1G4K1N5_9SACH</name>
<evidence type="ECO:0000313" key="1">
    <source>
        <dbReference type="EMBL" id="SCU97483.1"/>
    </source>
</evidence>
<dbReference type="OrthoDB" id="2153176at2759"/>
<evidence type="ECO:0000313" key="2">
    <source>
        <dbReference type="Proteomes" id="UP000191024"/>
    </source>
</evidence>
<dbReference type="Proteomes" id="UP000191024">
    <property type="component" value="Chromosome F"/>
</dbReference>
<dbReference type="STRING" id="1230905.A0A1G4K1N5"/>
<organism evidence="1 2">
    <name type="scientific">Lachancea mirantina</name>
    <dbReference type="NCBI Taxonomy" id="1230905"/>
    <lineage>
        <taxon>Eukaryota</taxon>
        <taxon>Fungi</taxon>
        <taxon>Dikarya</taxon>
        <taxon>Ascomycota</taxon>
        <taxon>Saccharomycotina</taxon>
        <taxon>Saccharomycetes</taxon>
        <taxon>Saccharomycetales</taxon>
        <taxon>Saccharomycetaceae</taxon>
        <taxon>Lachancea</taxon>
    </lineage>
</organism>
<reference evidence="2" key="1">
    <citation type="submission" date="2016-03" db="EMBL/GenBank/DDBJ databases">
        <authorList>
            <person name="Devillers H."/>
        </authorList>
    </citation>
    <scope>NUCLEOTIDE SEQUENCE [LARGE SCALE GENOMIC DNA]</scope>
</reference>
<accession>A0A1G4K1N5</accession>
<dbReference type="Pfam" id="PF07958">
    <property type="entry name" value="DUF1688"/>
    <property type="match status" value="1"/>
</dbReference>
<dbReference type="EMBL" id="LT598467">
    <property type="protein sequence ID" value="SCU97483.1"/>
    <property type="molecule type" value="Genomic_DNA"/>
</dbReference>
<protein>
    <submittedName>
        <fullName evidence="1">LAMI_0F10242g1_1</fullName>
    </submittedName>
</protein>